<dbReference type="EMBL" id="BAABFA010000011">
    <property type="protein sequence ID" value="GAA4466069.1"/>
    <property type="molecule type" value="Genomic_DNA"/>
</dbReference>
<comment type="similarity">
    <text evidence="1 7">Belongs to the peptidase S46 family.</text>
</comment>
<keyword evidence="3 7" id="KW-0645">Protease</keyword>
<dbReference type="InterPro" id="IPR009003">
    <property type="entry name" value="Peptidase_S1_PA"/>
</dbReference>
<name>A0ABP8NHT6_9BACT</name>
<dbReference type="Pfam" id="PF10459">
    <property type="entry name" value="Peptidase_S46"/>
    <property type="match status" value="1"/>
</dbReference>
<evidence type="ECO:0000256" key="7">
    <source>
        <dbReference type="RuleBase" id="RU366067"/>
    </source>
</evidence>
<dbReference type="InterPro" id="IPR019500">
    <property type="entry name" value="Pep_S46"/>
</dbReference>
<dbReference type="SUPFAM" id="SSF50494">
    <property type="entry name" value="Trypsin-like serine proteases"/>
    <property type="match status" value="1"/>
</dbReference>
<comment type="caution">
    <text evidence="8">The sequence shown here is derived from an EMBL/GenBank/DDBJ whole genome shotgun (WGS) entry which is preliminary data.</text>
</comment>
<keyword evidence="6 7" id="KW-0720">Serine protease</keyword>
<evidence type="ECO:0000256" key="6">
    <source>
        <dbReference type="ARBA" id="ARBA00022825"/>
    </source>
</evidence>
<evidence type="ECO:0000313" key="9">
    <source>
        <dbReference type="Proteomes" id="UP001500067"/>
    </source>
</evidence>
<keyword evidence="2 7" id="KW-0031">Aminopeptidase</keyword>
<evidence type="ECO:0000256" key="3">
    <source>
        <dbReference type="ARBA" id="ARBA00022670"/>
    </source>
</evidence>
<dbReference type="Proteomes" id="UP001500067">
    <property type="component" value="Unassembled WGS sequence"/>
</dbReference>
<dbReference type="Gene3D" id="2.40.10.10">
    <property type="entry name" value="Trypsin-like serine proteases"/>
    <property type="match status" value="1"/>
</dbReference>
<gene>
    <name evidence="8" type="ORF">GCM10023093_19450</name>
</gene>
<evidence type="ECO:0000256" key="2">
    <source>
        <dbReference type="ARBA" id="ARBA00022438"/>
    </source>
</evidence>
<evidence type="ECO:0000256" key="5">
    <source>
        <dbReference type="ARBA" id="ARBA00022801"/>
    </source>
</evidence>
<protein>
    <recommendedName>
        <fullName evidence="7">Dipeptidyl-peptidase</fullName>
        <ecNumber evidence="7">3.4.14.-</ecNumber>
    </recommendedName>
</protein>
<keyword evidence="9" id="KW-1185">Reference proteome</keyword>
<dbReference type="EC" id="3.4.14.-" evidence="7"/>
<dbReference type="InterPro" id="IPR043504">
    <property type="entry name" value="Peptidase_S1_PA_chymotrypsin"/>
</dbReference>
<evidence type="ECO:0000256" key="1">
    <source>
        <dbReference type="ARBA" id="ARBA00010491"/>
    </source>
</evidence>
<dbReference type="PANTHER" id="PTHR38469:SF1">
    <property type="entry name" value="PERIPLASMIC PEPTIDASE SUBFAMILY S1B"/>
    <property type="match status" value="1"/>
</dbReference>
<keyword evidence="5 7" id="KW-0378">Hydrolase</keyword>
<dbReference type="PANTHER" id="PTHR38469">
    <property type="entry name" value="PERIPLASMIC PEPTIDASE SUBFAMILY S1B"/>
    <property type="match status" value="1"/>
</dbReference>
<organism evidence="8 9">
    <name type="scientific">Nemorincola caseinilytica</name>
    <dbReference type="NCBI Taxonomy" id="2054315"/>
    <lineage>
        <taxon>Bacteria</taxon>
        <taxon>Pseudomonadati</taxon>
        <taxon>Bacteroidota</taxon>
        <taxon>Chitinophagia</taxon>
        <taxon>Chitinophagales</taxon>
        <taxon>Chitinophagaceae</taxon>
        <taxon>Nemorincola</taxon>
    </lineage>
</organism>
<accession>A0ABP8NHT6</accession>
<proteinExistence type="inferred from homology"/>
<comment type="function">
    <text evidence="7">Catalyzes the removal of dipeptides from the N-terminus of oligopeptides.</text>
</comment>
<sequence length="707" mass="79511">MTAFPTHAKEGMWLPPNLKNQERDMKAAGLQIAIDKIYNENGTGLNNAIVLFGKGCTGEVISPKGLILTNHHCGYGSAQALSSPEKDYFANGFWAKSMAEELPCKGLTVTFIRRIENVTQRILDGVADTLRDAVRDSIVNARVAAAEKEMAKTTGMDVLIKPYFKGNEFWAAISETFRDIRFVGFPPNGIGAFGGDVENWMWPRHTGDFSIFRVYAGPDNKPADHSANNRPYEAPQYFTINANGYKEGDMTMVYGFPGTTNQYISSFALKHVYNIMDPISIEARTRKLDIWTKYMNNDRDIFLKYTAKRATVANGWKKWQGEVVGLKLNNATGKKQAYEATFRKWAEADNTLPWADVLLPRMQIAAEGADKVVAEEQYIKEAVLGIELVQQAGIAEKLVAVMRSKLSADTVKDSLGKLVAAQEAFYKNYDANTDKDVFKTLMALYFEKNSASLPEYYTTAYRAHGQDMGKWADDIYTSSVMVSQDRLKAWAAQPDSAKLQNDAAYRLYDAISRMRKQRIQPALTVYNTDMRFYERLYMKARMAHDKKREFYPDANLTLRLTYGHVKGLDPDGPAKYAYQTTLGEVVALDDTASDVFKVPAKLKELYERKDYGRWGVNGVMPVAFVASNHTSGGNSGSPVLNARGELIGTNFDRAYEGTMSDYYFDPNRCRNISVDIRYTLFVIEKFGDAGWLIDEMKIIKNKPAPKK</sequence>
<evidence type="ECO:0000256" key="4">
    <source>
        <dbReference type="ARBA" id="ARBA00022729"/>
    </source>
</evidence>
<keyword evidence="4" id="KW-0732">Signal</keyword>
<evidence type="ECO:0000313" key="8">
    <source>
        <dbReference type="EMBL" id="GAA4466069.1"/>
    </source>
</evidence>
<reference evidence="9" key="1">
    <citation type="journal article" date="2019" name="Int. J. Syst. Evol. Microbiol.">
        <title>The Global Catalogue of Microorganisms (GCM) 10K type strain sequencing project: providing services to taxonomists for standard genome sequencing and annotation.</title>
        <authorList>
            <consortium name="The Broad Institute Genomics Platform"/>
            <consortium name="The Broad Institute Genome Sequencing Center for Infectious Disease"/>
            <person name="Wu L."/>
            <person name="Ma J."/>
        </authorList>
    </citation>
    <scope>NUCLEOTIDE SEQUENCE [LARGE SCALE GENOMIC DNA]</scope>
    <source>
        <strain evidence="9">JCM 32105</strain>
    </source>
</reference>